<comment type="caution">
    <text evidence="1">The sequence shown here is derived from an EMBL/GenBank/DDBJ whole genome shotgun (WGS) entry which is preliminary data.</text>
</comment>
<name>X1AAZ2_9ZZZZ</name>
<evidence type="ECO:0000313" key="1">
    <source>
        <dbReference type="EMBL" id="GAG67147.1"/>
    </source>
</evidence>
<reference evidence="1" key="1">
    <citation type="journal article" date="2014" name="Front. Microbiol.">
        <title>High frequency of phylogenetically diverse reductive dehalogenase-homologous genes in deep subseafloor sedimentary metagenomes.</title>
        <authorList>
            <person name="Kawai M."/>
            <person name="Futagami T."/>
            <person name="Toyoda A."/>
            <person name="Takaki Y."/>
            <person name="Nishi S."/>
            <person name="Hori S."/>
            <person name="Arai W."/>
            <person name="Tsubouchi T."/>
            <person name="Morono Y."/>
            <person name="Uchiyama I."/>
            <person name="Ito T."/>
            <person name="Fujiyama A."/>
            <person name="Inagaki F."/>
            <person name="Takami H."/>
        </authorList>
    </citation>
    <scope>NUCLEOTIDE SEQUENCE</scope>
    <source>
        <strain evidence="1">Expedition CK06-06</strain>
    </source>
</reference>
<sequence>PKVTFKDVAGIDEAEEEVEEIIEFLFPFKSFLLKLGILAKKNFSFF</sequence>
<dbReference type="EMBL" id="BART01000193">
    <property type="protein sequence ID" value="GAG67147.1"/>
    <property type="molecule type" value="Genomic_DNA"/>
</dbReference>
<protein>
    <submittedName>
        <fullName evidence="1">Uncharacterized protein</fullName>
    </submittedName>
</protein>
<organism evidence="1">
    <name type="scientific">marine sediment metagenome</name>
    <dbReference type="NCBI Taxonomy" id="412755"/>
    <lineage>
        <taxon>unclassified sequences</taxon>
        <taxon>metagenomes</taxon>
        <taxon>ecological metagenomes</taxon>
    </lineage>
</organism>
<gene>
    <name evidence="1" type="ORF">S01H4_01130</name>
</gene>
<accession>X1AAZ2</accession>
<dbReference type="AlphaFoldDB" id="X1AAZ2"/>
<feature type="non-terminal residue" evidence="1">
    <location>
        <position position="1"/>
    </location>
</feature>
<proteinExistence type="predicted"/>